<keyword evidence="4" id="KW-1185">Reference proteome</keyword>
<dbReference type="InterPro" id="IPR042099">
    <property type="entry name" value="ANL_N_sf"/>
</dbReference>
<evidence type="ECO:0000313" key="4">
    <source>
        <dbReference type="Proteomes" id="UP001331561"/>
    </source>
</evidence>
<dbReference type="Proteomes" id="UP001331561">
    <property type="component" value="Unassembled WGS sequence"/>
</dbReference>
<dbReference type="RefSeq" id="WP_327597167.1">
    <property type="nucleotide sequence ID" value="NZ_JAYXHS010000001.1"/>
</dbReference>
<dbReference type="Pfam" id="PF00501">
    <property type="entry name" value="AMP-binding"/>
    <property type="match status" value="1"/>
</dbReference>
<dbReference type="EMBL" id="JAYXHS010000001">
    <property type="protein sequence ID" value="MEC5384184.1"/>
    <property type="molecule type" value="Genomic_DNA"/>
</dbReference>
<evidence type="ECO:0000259" key="2">
    <source>
        <dbReference type="Pfam" id="PF00501"/>
    </source>
</evidence>
<dbReference type="InterPro" id="IPR045851">
    <property type="entry name" value="AMP-bd_C_sf"/>
</dbReference>
<proteinExistence type="inferred from homology"/>
<name>A0ABU6JXU6_9RHOO</name>
<evidence type="ECO:0000256" key="1">
    <source>
        <dbReference type="ARBA" id="ARBA00006432"/>
    </source>
</evidence>
<accession>A0ABU6JXU6</accession>
<comment type="similarity">
    <text evidence="1">Belongs to the ATP-dependent AMP-binding enzyme family.</text>
</comment>
<organism evidence="3 4">
    <name type="scientific">Uliginosibacterium silvisoli</name>
    <dbReference type="NCBI Taxonomy" id="3114758"/>
    <lineage>
        <taxon>Bacteria</taxon>
        <taxon>Pseudomonadati</taxon>
        <taxon>Pseudomonadota</taxon>
        <taxon>Betaproteobacteria</taxon>
        <taxon>Rhodocyclales</taxon>
        <taxon>Zoogloeaceae</taxon>
        <taxon>Uliginosibacterium</taxon>
    </lineage>
</organism>
<dbReference type="PANTHER" id="PTHR43201">
    <property type="entry name" value="ACYL-COA SYNTHETASE"/>
    <property type="match status" value="1"/>
</dbReference>
<dbReference type="SUPFAM" id="SSF56801">
    <property type="entry name" value="Acetyl-CoA synthetase-like"/>
    <property type="match status" value="1"/>
</dbReference>
<dbReference type="InterPro" id="IPR000873">
    <property type="entry name" value="AMP-dep_synth/lig_dom"/>
</dbReference>
<evidence type="ECO:0000313" key="3">
    <source>
        <dbReference type="EMBL" id="MEC5384184.1"/>
    </source>
</evidence>
<comment type="caution">
    <text evidence="3">The sequence shown here is derived from an EMBL/GenBank/DDBJ whole genome shotgun (WGS) entry which is preliminary data.</text>
</comment>
<protein>
    <submittedName>
        <fullName evidence="3">AMP-binding protein</fullName>
    </submittedName>
</protein>
<dbReference type="PANTHER" id="PTHR43201:SF8">
    <property type="entry name" value="ACYL-COA SYNTHETASE FAMILY MEMBER 3"/>
    <property type="match status" value="1"/>
</dbReference>
<dbReference type="Gene3D" id="3.30.300.30">
    <property type="match status" value="1"/>
</dbReference>
<reference evidence="3 4" key="1">
    <citation type="submission" date="2024-01" db="EMBL/GenBank/DDBJ databases">
        <title>Uliginosibacterium soil sp. nov.</title>
        <authorList>
            <person name="Lv Y."/>
        </authorList>
    </citation>
    <scope>NUCLEOTIDE SEQUENCE [LARGE SCALE GENOMIC DNA]</scope>
    <source>
        <strain evidence="3 4">H3</strain>
    </source>
</reference>
<sequence length="451" mass="48442">MTSLALLPRSDWNATVAWHAGQAVSLAAFVRDIRALAAQLPEQGQVINLCSDRYLFALGFFAATLRGTITLLPNAVSAEMYARLHSEFPQLQALTEIACDAGGLPELRVGRTPDDAPLLQDMPQIPVDRVVARLYTSGSTGVPQPHDKTWGKLVANILAAAEAQWAWTPGPCSVLGTVPAQHMFGFESSLLLPLLAGGVLQPERPFFPADVAAALAAMPRPRCLVTTPFHLRTLLEAGVAVPQVDLIICATAPLSQELAAQAEKAMDAVLCEIYGSTETGQIATRRTVMTNEWQGFKGITLHDDDGRTWAQGGHIEQAVALGDLIEHRPPADSGCSRFVLQGRLSDMINIAGKRTSLAYLNTVLNSIEGVVDGVFHQPTDETPGIVARLGAFVVAPSLKPADILDALRQRIDPVFMPRPLVFVTELPRNNTGKLTHAAMQSLSKDLTGKHA</sequence>
<feature type="domain" description="AMP-dependent synthetase/ligase" evidence="2">
    <location>
        <begin position="45"/>
        <end position="285"/>
    </location>
</feature>
<gene>
    <name evidence="3" type="ORF">VVD49_00545</name>
</gene>
<dbReference type="Gene3D" id="3.40.50.12780">
    <property type="entry name" value="N-terminal domain of ligase-like"/>
    <property type="match status" value="1"/>
</dbReference>